<evidence type="ECO:0000256" key="7">
    <source>
        <dbReference type="PIRNR" id="PIRNR001488"/>
    </source>
</evidence>
<keyword evidence="4 7" id="KW-0574">Periplasm</keyword>
<evidence type="ECO:0000256" key="8">
    <source>
        <dbReference type="PIRSR" id="PIRSR001488-1"/>
    </source>
</evidence>
<evidence type="ECO:0000256" key="2">
    <source>
        <dbReference type="ARBA" id="ARBA00005791"/>
    </source>
</evidence>
<comment type="subcellular location">
    <subcellularLocation>
        <location evidence="1 7">Periplasm</location>
    </subcellularLocation>
</comment>
<dbReference type="PANTHER" id="PTHR35891">
    <property type="entry name" value="THIOL:DISULFIDE INTERCHANGE PROTEIN DSBA"/>
    <property type="match status" value="1"/>
</dbReference>
<evidence type="ECO:0000313" key="12">
    <source>
        <dbReference type="Proteomes" id="UP001058124"/>
    </source>
</evidence>
<dbReference type="Proteomes" id="UP001058124">
    <property type="component" value="Unassembled WGS sequence"/>
</dbReference>
<evidence type="ECO:0000256" key="9">
    <source>
        <dbReference type="SAM" id="SignalP"/>
    </source>
</evidence>
<dbReference type="PANTHER" id="PTHR35891:SF2">
    <property type="entry name" value="THIOL:DISULFIDE INTERCHANGE PROTEIN DSBA"/>
    <property type="match status" value="1"/>
</dbReference>
<dbReference type="InterPro" id="IPR013766">
    <property type="entry name" value="Thioredoxin_domain"/>
</dbReference>
<protein>
    <recommendedName>
        <fullName evidence="7">Thiol:disulfide interchange protein</fullName>
    </recommendedName>
</protein>
<organism evidence="11 12">
    <name type="scientific">Leminorella grimontii</name>
    <dbReference type="NCBI Taxonomy" id="82981"/>
    <lineage>
        <taxon>Bacteria</taxon>
        <taxon>Pseudomonadati</taxon>
        <taxon>Pseudomonadota</taxon>
        <taxon>Gammaproteobacteria</taxon>
        <taxon>Enterobacterales</taxon>
        <taxon>Budviciaceae</taxon>
        <taxon>Leminorella</taxon>
    </lineage>
</organism>
<keyword evidence="6" id="KW-0676">Redox-active center</keyword>
<dbReference type="InterPro" id="IPR023205">
    <property type="entry name" value="DsbA/DsbL"/>
</dbReference>
<sequence length="223" mass="24770">MKKMVYAAIAAGAFLMLSNPIITASAAETSAAATANYKDGKQYTTLSRSATEEPEVMEFFSFFCPHCYDFENVYHMTNVFKKQLPPNGKMVKYHVDFMGGELGSQLTQAWSVAIMLNVQDKVAPLLFNGIQKTRAIQNLDGIRQAFIEAGVSAQDFDSAWNSFVVKSLTLRQRKMAEEVELRSVPSVVVNGKYMVKTDGLDADSVDSFISEYGNVVKFLLNKK</sequence>
<keyword evidence="3 9" id="KW-0732">Signal</keyword>
<comment type="similarity">
    <text evidence="2">Belongs to the thioredoxin family. DsbA subfamily.</text>
</comment>
<feature type="chain" id="PRO_5043977756" description="Thiol:disulfide interchange protein" evidence="9">
    <location>
        <begin position="27"/>
        <end position="223"/>
    </location>
</feature>
<dbReference type="PROSITE" id="PS00194">
    <property type="entry name" value="THIOREDOXIN_1"/>
    <property type="match status" value="1"/>
</dbReference>
<feature type="domain" description="Thioredoxin" evidence="10">
    <location>
        <begin position="24"/>
        <end position="152"/>
    </location>
</feature>
<dbReference type="InterPro" id="IPR050824">
    <property type="entry name" value="Thiol_disulfide_DsbA"/>
</dbReference>
<dbReference type="AlphaFoldDB" id="A0AAV5NAD8"/>
<gene>
    <name evidence="11" type="primary">dsbA</name>
    <name evidence="11" type="ORF">SOASR030_36990</name>
</gene>
<dbReference type="GO" id="GO:0015036">
    <property type="term" value="F:disulfide oxidoreductase activity"/>
    <property type="evidence" value="ECO:0007669"/>
    <property type="project" value="UniProtKB-ARBA"/>
</dbReference>
<dbReference type="GO" id="GO:0042597">
    <property type="term" value="C:periplasmic space"/>
    <property type="evidence" value="ECO:0007669"/>
    <property type="project" value="UniProtKB-SubCell"/>
</dbReference>
<name>A0AAV5NAD8_9GAMM</name>
<evidence type="ECO:0000256" key="4">
    <source>
        <dbReference type="ARBA" id="ARBA00022764"/>
    </source>
</evidence>
<evidence type="ECO:0000256" key="5">
    <source>
        <dbReference type="ARBA" id="ARBA00023157"/>
    </source>
</evidence>
<keyword evidence="5 7" id="KW-1015">Disulfide bond</keyword>
<dbReference type="SUPFAM" id="SSF52833">
    <property type="entry name" value="Thioredoxin-like"/>
    <property type="match status" value="1"/>
</dbReference>
<feature type="disulfide bond" description="Redox-active" evidence="8">
    <location>
        <begin position="64"/>
        <end position="67"/>
    </location>
</feature>
<dbReference type="InterPro" id="IPR036249">
    <property type="entry name" value="Thioredoxin-like_sf"/>
</dbReference>
<dbReference type="InterPro" id="IPR001853">
    <property type="entry name" value="DSBA-like_thioredoxin_dom"/>
</dbReference>
<evidence type="ECO:0000256" key="3">
    <source>
        <dbReference type="ARBA" id="ARBA00022729"/>
    </source>
</evidence>
<dbReference type="Gene3D" id="3.40.30.10">
    <property type="entry name" value="Glutaredoxin"/>
    <property type="match status" value="1"/>
</dbReference>
<evidence type="ECO:0000256" key="6">
    <source>
        <dbReference type="ARBA" id="ARBA00023284"/>
    </source>
</evidence>
<dbReference type="CDD" id="cd03019">
    <property type="entry name" value="DsbA_DsbA"/>
    <property type="match status" value="1"/>
</dbReference>
<dbReference type="InterPro" id="IPR017937">
    <property type="entry name" value="Thioredoxin_CS"/>
</dbReference>
<dbReference type="PIRSF" id="PIRSF001488">
    <property type="entry name" value="Tdi_protein"/>
    <property type="match status" value="1"/>
</dbReference>
<feature type="signal peptide" evidence="9">
    <location>
        <begin position="1"/>
        <end position="26"/>
    </location>
</feature>
<dbReference type="EMBL" id="BRLH01000019">
    <property type="protein sequence ID" value="GKX57587.1"/>
    <property type="molecule type" value="Genomic_DNA"/>
</dbReference>
<accession>A0AAV5NAD8</accession>
<evidence type="ECO:0000256" key="1">
    <source>
        <dbReference type="ARBA" id="ARBA00004418"/>
    </source>
</evidence>
<proteinExistence type="inferred from homology"/>
<dbReference type="Pfam" id="PF01323">
    <property type="entry name" value="DSBA"/>
    <property type="match status" value="1"/>
</dbReference>
<evidence type="ECO:0000259" key="10">
    <source>
        <dbReference type="PROSITE" id="PS51352"/>
    </source>
</evidence>
<reference evidence="11" key="1">
    <citation type="submission" date="2022-06" db="EMBL/GenBank/DDBJ databases">
        <title>Draft genome sequences of Leminorella grimontii str. JCM5902.</title>
        <authorList>
            <person name="Wakabayashi Y."/>
            <person name="Kojima K."/>
        </authorList>
    </citation>
    <scope>NUCLEOTIDE SEQUENCE</scope>
    <source>
        <strain evidence="11">JCM 5902</strain>
    </source>
</reference>
<evidence type="ECO:0000313" key="11">
    <source>
        <dbReference type="EMBL" id="GKX57587.1"/>
    </source>
</evidence>
<comment type="caution">
    <text evidence="11">The sequence shown here is derived from an EMBL/GenBank/DDBJ whole genome shotgun (WGS) entry which is preliminary data.</text>
</comment>
<dbReference type="NCBIfam" id="NF008198">
    <property type="entry name" value="PRK10954.1"/>
    <property type="match status" value="1"/>
</dbReference>
<dbReference type="PROSITE" id="PS51352">
    <property type="entry name" value="THIOREDOXIN_2"/>
    <property type="match status" value="1"/>
</dbReference>
<keyword evidence="12" id="KW-1185">Reference proteome</keyword>